<dbReference type="PANTHER" id="PTHR22803">
    <property type="entry name" value="MANNOSE, PHOSPHOLIPASE, LECTIN RECEPTOR RELATED"/>
    <property type="match status" value="1"/>
</dbReference>
<keyword evidence="3" id="KW-1185">Reference proteome</keyword>
<evidence type="ECO:0000313" key="3">
    <source>
        <dbReference type="Proteomes" id="UP001642464"/>
    </source>
</evidence>
<evidence type="ECO:0000259" key="1">
    <source>
        <dbReference type="PROSITE" id="PS50041"/>
    </source>
</evidence>
<evidence type="ECO:0000313" key="2">
    <source>
        <dbReference type="EMBL" id="CAK9035541.1"/>
    </source>
</evidence>
<dbReference type="Gene3D" id="3.10.100.10">
    <property type="entry name" value="Mannose-Binding Protein A, subunit A"/>
    <property type="match status" value="1"/>
</dbReference>
<dbReference type="InterPro" id="IPR050111">
    <property type="entry name" value="C-type_lectin/snaclec_domain"/>
</dbReference>
<reference evidence="2 3" key="1">
    <citation type="submission" date="2024-02" db="EMBL/GenBank/DDBJ databases">
        <authorList>
            <person name="Chen Y."/>
            <person name="Shah S."/>
            <person name="Dougan E. K."/>
            <person name="Thang M."/>
            <person name="Chan C."/>
        </authorList>
    </citation>
    <scope>NUCLEOTIDE SEQUENCE [LARGE SCALE GENOMIC DNA]</scope>
</reference>
<comment type="caution">
    <text evidence="2">The sequence shown here is derived from an EMBL/GenBank/DDBJ whole genome shotgun (WGS) entry which is preliminary data.</text>
</comment>
<dbReference type="Pfam" id="PF00059">
    <property type="entry name" value="Lectin_C"/>
    <property type="match status" value="1"/>
</dbReference>
<dbReference type="Proteomes" id="UP001642464">
    <property type="component" value="Unassembled WGS sequence"/>
</dbReference>
<dbReference type="PROSITE" id="PS50041">
    <property type="entry name" value="C_TYPE_LECTIN_2"/>
    <property type="match status" value="1"/>
</dbReference>
<accession>A0ABP0L9V8</accession>
<gene>
    <name evidence="2" type="ORF">SCF082_LOCUS21347</name>
</gene>
<feature type="domain" description="C-type lectin" evidence="1">
    <location>
        <begin position="245"/>
        <end position="355"/>
    </location>
</feature>
<name>A0ABP0L9V8_9DINO</name>
<sequence>MEPESGNDMVKNQGIDGTELMDLAPIFGGSNHVQQTQQCTAPGVGNNLLDVYRSIFEEIIQLDHQYGATLRKVKSIYDSHLDGITEAFCVQSHAFVKSDGDALVQSQVQTSNENRLAQIAADGVLLFLKGTTGGRGGAFGSARGRAVGCRTDCQVELELGTEALALDVRRTNDTKRTQFRDLLGELHLGSAGSEAVCLKRAEEWEWGDFHHWCGNNASTSVASTFMLDKTQFYDPSACDAGWSQWDTFCYRFHLDMKTWLDAENVCRASNAHLASIHSAEENSFVHHLANGLKVWIGYNGLKNELHSWSDHTQDDFTNFAKNCTDRAHEAECQPQQVQQWWYNSHAEERSPFVCKRSANVRTARVLKVSAERLLQEDWVQLRTMDPQLESSIGSSKAANASTNSSKECLPDEWSLSANLVKLLDLKVLPTRTRPHITSRRPGAAPATLF</sequence>
<dbReference type="CDD" id="cd00037">
    <property type="entry name" value="CLECT"/>
    <property type="match status" value="1"/>
</dbReference>
<dbReference type="InterPro" id="IPR016187">
    <property type="entry name" value="CTDL_fold"/>
</dbReference>
<dbReference type="SUPFAM" id="SSF56436">
    <property type="entry name" value="C-type lectin-like"/>
    <property type="match status" value="1"/>
</dbReference>
<organism evidence="2 3">
    <name type="scientific">Durusdinium trenchii</name>
    <dbReference type="NCBI Taxonomy" id="1381693"/>
    <lineage>
        <taxon>Eukaryota</taxon>
        <taxon>Sar</taxon>
        <taxon>Alveolata</taxon>
        <taxon>Dinophyceae</taxon>
        <taxon>Suessiales</taxon>
        <taxon>Symbiodiniaceae</taxon>
        <taxon>Durusdinium</taxon>
    </lineage>
</organism>
<proteinExistence type="predicted"/>
<dbReference type="EMBL" id="CAXAMM010015114">
    <property type="protein sequence ID" value="CAK9035541.1"/>
    <property type="molecule type" value="Genomic_DNA"/>
</dbReference>
<dbReference type="InterPro" id="IPR016186">
    <property type="entry name" value="C-type_lectin-like/link_sf"/>
</dbReference>
<protein>
    <submittedName>
        <fullName evidence="2">Snaclec crotocetin-1 (CRC1)</fullName>
    </submittedName>
</protein>
<dbReference type="SMART" id="SM00034">
    <property type="entry name" value="CLECT"/>
    <property type="match status" value="1"/>
</dbReference>
<dbReference type="InterPro" id="IPR001304">
    <property type="entry name" value="C-type_lectin-like"/>
</dbReference>